<comment type="caution">
    <text evidence="1">The sequence shown here is derived from an EMBL/GenBank/DDBJ whole genome shotgun (WGS) entry which is preliminary data.</text>
</comment>
<sequence>MKRSLVVVSNRLPFVININEDGEPVRTNSAGGLVTALAPLVIKHRGYWVGWAGNNFTKTMKIPDSKDSTAIGHGIKPSQIIPIFFTKETYQSFYNGFCNATLWPLMHSLPTLAVFKAEQWNSYVNVNEKFANAAFQAVKKFDDYADRNNLVWIHDYQLMVTPMMLRNLLDEANISCKLAFFLHIPFPS</sequence>
<evidence type="ECO:0000313" key="1">
    <source>
        <dbReference type="EMBL" id="RNA42512.1"/>
    </source>
</evidence>
<organism evidence="1 2">
    <name type="scientific">Brachionus plicatilis</name>
    <name type="common">Marine rotifer</name>
    <name type="synonym">Brachionus muelleri</name>
    <dbReference type="NCBI Taxonomy" id="10195"/>
    <lineage>
        <taxon>Eukaryota</taxon>
        <taxon>Metazoa</taxon>
        <taxon>Spiralia</taxon>
        <taxon>Gnathifera</taxon>
        <taxon>Rotifera</taxon>
        <taxon>Eurotatoria</taxon>
        <taxon>Monogononta</taxon>
        <taxon>Pseudotrocha</taxon>
        <taxon>Ploima</taxon>
        <taxon>Brachionidae</taxon>
        <taxon>Brachionus</taxon>
    </lineage>
</organism>
<dbReference type="STRING" id="10195.A0A3M7T399"/>
<dbReference type="GO" id="GO:0003825">
    <property type="term" value="F:alpha,alpha-trehalose-phosphate synthase (UDP-forming) activity"/>
    <property type="evidence" value="ECO:0007669"/>
    <property type="project" value="TreeGrafter"/>
</dbReference>
<dbReference type="PANTHER" id="PTHR10788">
    <property type="entry name" value="TREHALOSE-6-PHOSPHATE SYNTHASE"/>
    <property type="match status" value="1"/>
</dbReference>
<dbReference type="Pfam" id="PF00982">
    <property type="entry name" value="Glyco_transf_20"/>
    <property type="match status" value="1"/>
</dbReference>
<gene>
    <name evidence="1" type="ORF">BpHYR1_032734</name>
</gene>
<dbReference type="OrthoDB" id="755951at2759"/>
<evidence type="ECO:0000313" key="2">
    <source>
        <dbReference type="Proteomes" id="UP000276133"/>
    </source>
</evidence>
<proteinExistence type="predicted"/>
<name>A0A3M7T399_BRAPC</name>
<dbReference type="InterPro" id="IPR001830">
    <property type="entry name" value="Glyco_trans_20"/>
</dbReference>
<dbReference type="GO" id="GO:0004805">
    <property type="term" value="F:trehalose-phosphatase activity"/>
    <property type="evidence" value="ECO:0007669"/>
    <property type="project" value="TreeGrafter"/>
</dbReference>
<accession>A0A3M7T399</accession>
<dbReference type="Gene3D" id="3.40.50.2000">
    <property type="entry name" value="Glycogen Phosphorylase B"/>
    <property type="match status" value="1"/>
</dbReference>
<reference evidence="1 2" key="1">
    <citation type="journal article" date="2018" name="Sci. Rep.">
        <title>Genomic signatures of local adaptation to the degree of environmental predictability in rotifers.</title>
        <authorList>
            <person name="Franch-Gras L."/>
            <person name="Hahn C."/>
            <person name="Garcia-Roger E.M."/>
            <person name="Carmona M.J."/>
            <person name="Serra M."/>
            <person name="Gomez A."/>
        </authorList>
    </citation>
    <scope>NUCLEOTIDE SEQUENCE [LARGE SCALE GENOMIC DNA]</scope>
    <source>
        <strain evidence="1">HYR1</strain>
    </source>
</reference>
<dbReference type="Proteomes" id="UP000276133">
    <property type="component" value="Unassembled WGS sequence"/>
</dbReference>
<dbReference type="EMBL" id="REGN01000359">
    <property type="protein sequence ID" value="RNA42512.1"/>
    <property type="molecule type" value="Genomic_DNA"/>
</dbReference>
<dbReference type="AlphaFoldDB" id="A0A3M7T399"/>
<dbReference type="SUPFAM" id="SSF53756">
    <property type="entry name" value="UDP-Glycosyltransferase/glycogen phosphorylase"/>
    <property type="match status" value="1"/>
</dbReference>
<dbReference type="PANTHER" id="PTHR10788:SF106">
    <property type="entry name" value="BCDNA.GH08860"/>
    <property type="match status" value="1"/>
</dbReference>
<protein>
    <submittedName>
        <fullName evidence="1">Alpha-alpha-trehalose-phosphate synthase [UDP-forming]-like isoform X1</fullName>
    </submittedName>
</protein>
<dbReference type="GO" id="GO:0005992">
    <property type="term" value="P:trehalose biosynthetic process"/>
    <property type="evidence" value="ECO:0007669"/>
    <property type="project" value="InterPro"/>
</dbReference>
<feature type="non-terminal residue" evidence="1">
    <location>
        <position position="188"/>
    </location>
</feature>
<keyword evidence="2" id="KW-1185">Reference proteome</keyword>
<dbReference type="GO" id="GO:0005829">
    <property type="term" value="C:cytosol"/>
    <property type="evidence" value="ECO:0007669"/>
    <property type="project" value="TreeGrafter"/>
</dbReference>